<dbReference type="InterPro" id="IPR004358">
    <property type="entry name" value="Sig_transdc_His_kin-like_C"/>
</dbReference>
<dbReference type="SUPFAM" id="SSF47384">
    <property type="entry name" value="Homodimeric domain of signal transducing histidine kinase"/>
    <property type="match status" value="1"/>
</dbReference>
<feature type="coiled-coil region" evidence="9">
    <location>
        <begin position="207"/>
        <end position="245"/>
    </location>
</feature>
<dbReference type="Gene3D" id="3.30.565.10">
    <property type="entry name" value="Histidine kinase-like ATPase, C-terminal domain"/>
    <property type="match status" value="1"/>
</dbReference>
<evidence type="ECO:0000313" key="13">
    <source>
        <dbReference type="Proteomes" id="UP000325641"/>
    </source>
</evidence>
<evidence type="ECO:0000256" key="10">
    <source>
        <dbReference type="SAM" id="Phobius"/>
    </source>
</evidence>
<feature type="domain" description="Histidine kinase" evidence="11">
    <location>
        <begin position="252"/>
        <end position="489"/>
    </location>
</feature>
<keyword evidence="10" id="KW-0472">Membrane</keyword>
<dbReference type="SMART" id="SM00387">
    <property type="entry name" value="HATPase_c"/>
    <property type="match status" value="1"/>
</dbReference>
<feature type="transmembrane region" description="Helical" evidence="10">
    <location>
        <begin position="7"/>
        <end position="33"/>
    </location>
</feature>
<evidence type="ECO:0000256" key="3">
    <source>
        <dbReference type="ARBA" id="ARBA00022553"/>
    </source>
</evidence>
<protein>
    <recommendedName>
        <fullName evidence="2">histidine kinase</fullName>
        <ecNumber evidence="2">2.7.13.3</ecNumber>
    </recommendedName>
</protein>
<dbReference type="PANTHER" id="PTHR42878:SF7">
    <property type="entry name" value="SENSOR HISTIDINE KINASE GLRK"/>
    <property type="match status" value="1"/>
</dbReference>
<proteinExistence type="predicted"/>
<dbReference type="AlphaFoldDB" id="A0A5P6PFP4"/>
<keyword evidence="4" id="KW-0808">Transferase</keyword>
<comment type="catalytic activity">
    <reaction evidence="1">
        <text>ATP + protein L-histidine = ADP + protein N-phospho-L-histidine.</text>
        <dbReference type="EC" id="2.7.13.3"/>
    </reaction>
</comment>
<keyword evidence="9" id="KW-0175">Coiled coil</keyword>
<evidence type="ECO:0000256" key="8">
    <source>
        <dbReference type="ARBA" id="ARBA00023012"/>
    </source>
</evidence>
<reference evidence="13" key="1">
    <citation type="submission" date="2019-10" db="EMBL/GenBank/DDBJ databases">
        <title>Complete Genome Sequence of Bradyrhizobium betae type strain PL7HG1T.</title>
        <authorList>
            <person name="Bromfield E.S.P."/>
            <person name="Cloutier S."/>
        </authorList>
    </citation>
    <scope>NUCLEOTIDE SEQUENCE [LARGE SCALE GENOMIC DNA]</scope>
    <source>
        <strain evidence="13">PL7HG1</strain>
    </source>
</reference>
<dbReference type="Gene3D" id="1.10.287.130">
    <property type="match status" value="1"/>
</dbReference>
<organism evidence="12 13">
    <name type="scientific">Bradyrhizobium betae</name>
    <dbReference type="NCBI Taxonomy" id="244734"/>
    <lineage>
        <taxon>Bacteria</taxon>
        <taxon>Pseudomonadati</taxon>
        <taxon>Pseudomonadota</taxon>
        <taxon>Alphaproteobacteria</taxon>
        <taxon>Hyphomicrobiales</taxon>
        <taxon>Nitrobacteraceae</taxon>
        <taxon>Bradyrhizobium</taxon>
    </lineage>
</organism>
<evidence type="ECO:0000313" key="12">
    <source>
        <dbReference type="EMBL" id="QFI77182.1"/>
    </source>
</evidence>
<dbReference type="InterPro" id="IPR007891">
    <property type="entry name" value="CHASE3"/>
</dbReference>
<dbReference type="PRINTS" id="PR00344">
    <property type="entry name" value="BCTRLSENSOR"/>
</dbReference>
<dbReference type="GO" id="GO:0030295">
    <property type="term" value="F:protein kinase activator activity"/>
    <property type="evidence" value="ECO:0007669"/>
    <property type="project" value="TreeGrafter"/>
</dbReference>
<evidence type="ECO:0000256" key="5">
    <source>
        <dbReference type="ARBA" id="ARBA00022741"/>
    </source>
</evidence>
<evidence type="ECO:0000256" key="2">
    <source>
        <dbReference type="ARBA" id="ARBA00012438"/>
    </source>
</evidence>
<feature type="transmembrane region" description="Helical" evidence="10">
    <location>
        <begin position="187"/>
        <end position="208"/>
    </location>
</feature>
<dbReference type="EC" id="2.7.13.3" evidence="2"/>
<evidence type="ECO:0000256" key="4">
    <source>
        <dbReference type="ARBA" id="ARBA00022679"/>
    </source>
</evidence>
<dbReference type="SMART" id="SM00388">
    <property type="entry name" value="HisKA"/>
    <property type="match status" value="1"/>
</dbReference>
<keyword evidence="10" id="KW-0812">Transmembrane</keyword>
<evidence type="ECO:0000256" key="1">
    <source>
        <dbReference type="ARBA" id="ARBA00000085"/>
    </source>
</evidence>
<dbReference type="InterPro" id="IPR005467">
    <property type="entry name" value="His_kinase_dom"/>
</dbReference>
<dbReference type="InterPro" id="IPR003661">
    <property type="entry name" value="HisK_dim/P_dom"/>
</dbReference>
<dbReference type="CDD" id="cd19410">
    <property type="entry name" value="HK9-like_sensor"/>
    <property type="match status" value="1"/>
</dbReference>
<dbReference type="InterPro" id="IPR036890">
    <property type="entry name" value="HATPase_C_sf"/>
</dbReference>
<keyword evidence="5" id="KW-0547">Nucleotide-binding</keyword>
<dbReference type="EMBL" id="CP044543">
    <property type="protein sequence ID" value="QFI77182.1"/>
    <property type="molecule type" value="Genomic_DNA"/>
</dbReference>
<dbReference type="GO" id="GO:0005524">
    <property type="term" value="F:ATP binding"/>
    <property type="evidence" value="ECO:0007669"/>
    <property type="project" value="UniProtKB-KW"/>
</dbReference>
<dbReference type="PANTHER" id="PTHR42878">
    <property type="entry name" value="TWO-COMPONENT HISTIDINE KINASE"/>
    <property type="match status" value="1"/>
</dbReference>
<keyword evidence="3" id="KW-0597">Phosphoprotein</keyword>
<dbReference type="InterPro" id="IPR036097">
    <property type="entry name" value="HisK_dim/P_sf"/>
</dbReference>
<dbReference type="CDD" id="cd00082">
    <property type="entry name" value="HisKA"/>
    <property type="match status" value="1"/>
</dbReference>
<dbReference type="KEGG" id="bbet:F8237_14545"/>
<keyword evidence="10" id="KW-1133">Transmembrane helix</keyword>
<dbReference type="GO" id="GO:0007234">
    <property type="term" value="P:osmosensory signaling via phosphorelay pathway"/>
    <property type="evidence" value="ECO:0007669"/>
    <property type="project" value="TreeGrafter"/>
</dbReference>
<dbReference type="InterPro" id="IPR003594">
    <property type="entry name" value="HATPase_dom"/>
</dbReference>
<dbReference type="PROSITE" id="PS50109">
    <property type="entry name" value="HIS_KIN"/>
    <property type="match status" value="1"/>
</dbReference>
<evidence type="ECO:0000256" key="6">
    <source>
        <dbReference type="ARBA" id="ARBA00022777"/>
    </source>
</evidence>
<dbReference type="Pfam" id="PF00512">
    <property type="entry name" value="HisKA"/>
    <property type="match status" value="1"/>
</dbReference>
<dbReference type="GO" id="GO:0000155">
    <property type="term" value="F:phosphorelay sensor kinase activity"/>
    <property type="evidence" value="ECO:0007669"/>
    <property type="project" value="InterPro"/>
</dbReference>
<dbReference type="GO" id="GO:0000156">
    <property type="term" value="F:phosphorelay response regulator activity"/>
    <property type="evidence" value="ECO:0007669"/>
    <property type="project" value="TreeGrafter"/>
</dbReference>
<dbReference type="Pfam" id="PF02518">
    <property type="entry name" value="HATPase_c"/>
    <property type="match status" value="1"/>
</dbReference>
<name>A0A5P6PFP4_9BRAD</name>
<evidence type="ECO:0000256" key="9">
    <source>
        <dbReference type="SAM" id="Coils"/>
    </source>
</evidence>
<dbReference type="OrthoDB" id="9808408at2"/>
<dbReference type="CDD" id="cd00075">
    <property type="entry name" value="HATPase"/>
    <property type="match status" value="1"/>
</dbReference>
<dbReference type="SUPFAM" id="SSF55874">
    <property type="entry name" value="ATPase domain of HSP90 chaperone/DNA topoisomerase II/histidine kinase"/>
    <property type="match status" value="1"/>
</dbReference>
<keyword evidence="6 12" id="KW-0418">Kinase</keyword>
<gene>
    <name evidence="12" type="ORF">F8237_14545</name>
</gene>
<accession>A0A5P6PFP4</accession>
<evidence type="ECO:0000256" key="7">
    <source>
        <dbReference type="ARBA" id="ARBA00022840"/>
    </source>
</evidence>
<keyword evidence="8" id="KW-0902">Two-component regulatory system</keyword>
<evidence type="ECO:0000259" key="11">
    <source>
        <dbReference type="PROSITE" id="PS50109"/>
    </source>
</evidence>
<dbReference type="InterPro" id="IPR050351">
    <property type="entry name" value="BphY/WalK/GraS-like"/>
</dbReference>
<sequence length="500" mass="54716">MYIAKRLIVPISLVLLVVGLAALLAVVGMSVWLGDRANEHFDEVVRLRDVRVAAVELRSAVQSAEASQRGLLLTGNQIYLSPYGAAKTSANRQLDSLKRNLGDDPQFATVLKRLDVLTADKFAEMDQTIALKNDRKDDQALAITNTNRGKALMDELNLFVSGIVRTMDNRLTSGVVQQRVNATNLRFASIVAAVLIVLVVGAVTVTLLRYTRELTQARDEVAALNVSLEDRVRHRTEALARANEEMQRFTHLVSHDIRAPLISIVGFSEELAEGARDLAQYLEQPSVGAADQDLQHARKITNEEMPEAIGYIRKSASKMETLLNAVLLLSRDGRRDPTPETVDLERTIVSSASAIQHQISAAGGKIDTQFQVSSIVTDRLSLEQVIGNLFDNAVKYRAKERPLQLKVSSTTLPGDRVAIEVADNGRGIAPQDVGRIFELFRRVGKLDQTGEGVGLAYARTVLRNLGGDITATSELDRGTTFRIVLPRKLVLPSVADSVTA</sequence>
<keyword evidence="7" id="KW-0067">ATP-binding</keyword>
<dbReference type="Proteomes" id="UP000325641">
    <property type="component" value="Chromosome"/>
</dbReference>
<dbReference type="Pfam" id="PF05227">
    <property type="entry name" value="CHASE3"/>
    <property type="match status" value="1"/>
</dbReference>